<sequence length="668" mass="76149">MATYNNRVSNIYTGSTNAGKPNIEKDSESKQIARALGSFDRTFAKFSEAYGEQKKEKAQSTFARLKNEGITDPQEIKKLIDKNDPRVSDLQNQWATSVIDVNFAVTHAINDANQVKKNIFETIGDETVTGLTMADVNLDEEFGKVTRNFNNMSNSYVRAYDEAWNKVKLELQEDKLEADAKQLNLNKRSAAHTQVVDSWEKTAGKRSDMLKLWYNSKTDKKGKGFLLPEEANKTILNFLEERATTTTDVEELKEIYNIVLEKRGKKSELPSFRNDINHQEQATRILTKLKRKVNNVKDKVNVEQMFYDGLSHKSIYKGQSVSETDKKLAEESIYKKLSLFVDEEAKKHYEEFPHHHPHQKDFDKEILLDSYVASLMSINARVFTPWKDELDKGLGVINNTNIFDIEKVEDFKIGYERFKKLKALGQDNSPTADYLSGKAEVFYEGVNTLEQVAGLDTNQAVTKMWQIINSSDQYKEFDKDPESTLSELESKFAPWFGENADVTMQVQEALRLTRIFKLTGVREETANEKAIELVAKSYVQVDGMLWNRRNMPNGNPANAKELTKRSQFISNEVAKTTNGMYEASDLVLAPFYGNQFVVMARDTMAPIQVNGRAFAFSYADVIGNKGELATMVSKADWNQVLKERNNGILRIIEKDFEGSFSKLLMDLD</sequence>
<accession>A0A6S4PM42</accession>
<organism evidence="2 3">
    <name type="scientific">uncultured phage MedDCM-OCT-S46-C10</name>
    <dbReference type="NCBI Taxonomy" id="2741074"/>
    <lineage>
        <taxon>Viruses</taxon>
        <taxon>Duplodnaviria</taxon>
        <taxon>Heunggongvirae</taxon>
        <taxon>Uroviricota</taxon>
        <taxon>Caudoviricetes</taxon>
        <taxon>Autographivirales</taxon>
        <taxon>Foussvirus</taxon>
        <taxon>Foussvirus S46C10</taxon>
    </lineage>
</organism>
<dbReference type="KEGG" id="vg:55412453"/>
<keyword evidence="2" id="KW-0436">Ligase</keyword>
<keyword evidence="3" id="KW-1185">Reference proteome</keyword>
<feature type="region of interest" description="Disordered" evidence="1">
    <location>
        <begin position="1"/>
        <end position="26"/>
    </location>
</feature>
<feature type="compositionally biased region" description="Polar residues" evidence="1">
    <location>
        <begin position="1"/>
        <end position="19"/>
    </location>
</feature>
<dbReference type="Proteomes" id="UP000504935">
    <property type="component" value="Segment"/>
</dbReference>
<protein>
    <submittedName>
        <fullName evidence="2">Tryptophanyl-tRNA synthetase</fullName>
    </submittedName>
</protein>
<dbReference type="EMBL" id="AP013545">
    <property type="protein sequence ID" value="BAQ94334.1"/>
    <property type="molecule type" value="Genomic_DNA"/>
</dbReference>
<evidence type="ECO:0000256" key="1">
    <source>
        <dbReference type="SAM" id="MobiDB-lite"/>
    </source>
</evidence>
<name>A0A6S4PM42_9CAUD</name>
<evidence type="ECO:0000313" key="3">
    <source>
        <dbReference type="Proteomes" id="UP000504935"/>
    </source>
</evidence>
<reference evidence="2 3" key="1">
    <citation type="journal article" date="2013" name="PLoS Genet.">
        <title>Expanding the Marine Virosphere Using Metagenomics.</title>
        <authorList>
            <person name="Mizuno C.M."/>
            <person name="Rodriguez-Valera F."/>
            <person name="Kimes N.E."/>
            <person name="Ghai R."/>
        </authorList>
    </citation>
    <scope>NUCLEOTIDE SEQUENCE [LARGE SCALE GENOMIC DNA]</scope>
    <source>
        <strain evidence="2">UvMED-CGR-U-MedDCM-OCT-S46-C10</strain>
    </source>
</reference>
<dbReference type="GeneID" id="55412453"/>
<evidence type="ECO:0000313" key="2">
    <source>
        <dbReference type="EMBL" id="BAQ94334.1"/>
    </source>
</evidence>
<keyword evidence="2" id="KW-0030">Aminoacyl-tRNA synthetase</keyword>
<dbReference type="GO" id="GO:0004812">
    <property type="term" value="F:aminoacyl-tRNA ligase activity"/>
    <property type="evidence" value="ECO:0007669"/>
    <property type="project" value="UniProtKB-KW"/>
</dbReference>
<dbReference type="RefSeq" id="YP_009777876.1">
    <property type="nucleotide sequence ID" value="NC_047705.1"/>
</dbReference>
<proteinExistence type="predicted"/>